<dbReference type="EMBL" id="MAVT02000342">
    <property type="protein sequence ID" value="POS76691.1"/>
    <property type="molecule type" value="Genomic_DNA"/>
</dbReference>
<evidence type="ECO:0000256" key="5">
    <source>
        <dbReference type="SAM" id="MobiDB-lite"/>
    </source>
</evidence>
<protein>
    <recommendedName>
        <fullName evidence="6 7">Glucose-methanol-choline oxidoreductase N-terminal domain-containing protein</fullName>
    </recommendedName>
</protein>
<dbReference type="InterPro" id="IPR007867">
    <property type="entry name" value="GMC_OxRtase_C"/>
</dbReference>
<dbReference type="PROSITE" id="PS00623">
    <property type="entry name" value="GMC_OXRED_1"/>
    <property type="match status" value="1"/>
</dbReference>
<sequence>MAEDRSTADYIVVGGGLTGCVIASRLQQSQHQTKEQAKVILVEAGPDPSTHPAVAGFLSGLSLQGGELDYAYQSEPVATTAGRVHTLNAGRALGGGSILNYGGWLRADAADYDEWAQVVGDKRWGYEGLGPWMRKSEFFHGDGSGAEDSGGRGTDGPMHVTTVSGSESGERKYPLRDAVRDAWASLGVSQNVARNKEDGSIAGLVEMSENSRGGQRQPSYTAYPLDGVHVLTNTLVQKVIFSGTTATGVELADGRRLTARKEVILCAGAYRTPQLLMLSGIGPPEAMAEHGIPVVKISPQVGSNLHDHFAVYLAFRLRDPDLGYAMGSPAWQEIPALFKGLPWDWVVSQPLPDTILSRHEHSATGKSHAGRNLYEVLTLYVPPGIPGIPMDGTHIATSTMLLLPTSRGSVTIRSTDIQDPPLIRPNYLSTPLDQATLVHAVRQTLEAVLATEGLGPIVEGETPPSSSSGRGLAPLTARSTDGEIQDRIRSTGTQHHHSGGTAAMGAVVDAEARVIGVHGLRVADASVVPVPLGGHPQATLYAMAEQIAAMIIEAL</sequence>
<accession>A0A2P5I2H6</accession>
<comment type="caution">
    <text evidence="8">The sequence shown here is derived from an EMBL/GenBank/DDBJ whole genome shotgun (WGS) entry which is preliminary data.</text>
</comment>
<dbReference type="STRING" id="158607.A0A2P5I2H6"/>
<name>A0A2P5I2H6_DIAHE</name>
<dbReference type="OrthoDB" id="269227at2759"/>
<dbReference type="SUPFAM" id="SSF54373">
    <property type="entry name" value="FAD-linked reductases, C-terminal domain"/>
    <property type="match status" value="1"/>
</dbReference>
<dbReference type="SUPFAM" id="SSF51905">
    <property type="entry name" value="FAD/NAD(P)-binding domain"/>
    <property type="match status" value="1"/>
</dbReference>
<evidence type="ECO:0000256" key="2">
    <source>
        <dbReference type="PIRSR" id="PIRSR000137-1"/>
    </source>
</evidence>
<dbReference type="Proteomes" id="UP000094444">
    <property type="component" value="Unassembled WGS sequence"/>
</dbReference>
<feature type="active site" description="Proton donor" evidence="2">
    <location>
        <position position="497"/>
    </location>
</feature>
<evidence type="ECO:0000256" key="1">
    <source>
        <dbReference type="ARBA" id="ARBA00010790"/>
    </source>
</evidence>
<comment type="cofactor">
    <cofactor evidence="3">
        <name>FAD</name>
        <dbReference type="ChEBI" id="CHEBI:57692"/>
    </cofactor>
</comment>
<feature type="region of interest" description="Disordered" evidence="5">
    <location>
        <begin position="456"/>
        <end position="482"/>
    </location>
</feature>
<evidence type="ECO:0000313" key="8">
    <source>
        <dbReference type="EMBL" id="POS76691.1"/>
    </source>
</evidence>
<feature type="domain" description="Glucose-methanol-choline oxidoreductase N-terminal" evidence="7">
    <location>
        <begin position="268"/>
        <end position="282"/>
    </location>
</feature>
<dbReference type="Gene3D" id="3.30.560.10">
    <property type="entry name" value="Glucose Oxidase, domain 3"/>
    <property type="match status" value="1"/>
</dbReference>
<keyword evidence="9" id="KW-1185">Reference proteome</keyword>
<dbReference type="PROSITE" id="PS51257">
    <property type="entry name" value="PROKAR_LIPOPROTEIN"/>
    <property type="match status" value="1"/>
</dbReference>
<keyword evidence="3 4" id="KW-0274">FAD</keyword>
<evidence type="ECO:0000259" key="6">
    <source>
        <dbReference type="PROSITE" id="PS00623"/>
    </source>
</evidence>
<keyword evidence="4" id="KW-0285">Flavoprotein</keyword>
<feature type="active site" description="Proton acceptor" evidence="2">
    <location>
        <position position="535"/>
    </location>
</feature>
<evidence type="ECO:0000313" key="9">
    <source>
        <dbReference type="Proteomes" id="UP000094444"/>
    </source>
</evidence>
<dbReference type="AlphaFoldDB" id="A0A2P5I2H6"/>
<comment type="similarity">
    <text evidence="1 4">Belongs to the GMC oxidoreductase family.</text>
</comment>
<dbReference type="InterPro" id="IPR036188">
    <property type="entry name" value="FAD/NAD-bd_sf"/>
</dbReference>
<reference evidence="8" key="1">
    <citation type="submission" date="2017-09" db="EMBL/GenBank/DDBJ databases">
        <title>Polyketide synthases of a Diaporthe helianthi virulent isolate.</title>
        <authorList>
            <person name="Baroncelli R."/>
        </authorList>
    </citation>
    <scope>NUCLEOTIDE SEQUENCE [LARGE SCALE GENOMIC DNA]</scope>
    <source>
        <strain evidence="8">7/96</strain>
    </source>
</reference>
<dbReference type="InParanoid" id="A0A2P5I2H6"/>
<dbReference type="PANTHER" id="PTHR11552">
    <property type="entry name" value="GLUCOSE-METHANOL-CHOLINE GMC OXIDOREDUCTASE"/>
    <property type="match status" value="1"/>
</dbReference>
<evidence type="ECO:0000256" key="3">
    <source>
        <dbReference type="PIRSR" id="PIRSR000137-2"/>
    </source>
</evidence>
<dbReference type="InterPro" id="IPR012132">
    <property type="entry name" value="GMC_OxRdtase"/>
</dbReference>
<dbReference type="Pfam" id="PF00732">
    <property type="entry name" value="GMC_oxred_N"/>
    <property type="match status" value="1"/>
</dbReference>
<dbReference type="GO" id="GO:0050660">
    <property type="term" value="F:flavin adenine dinucleotide binding"/>
    <property type="evidence" value="ECO:0007669"/>
    <property type="project" value="InterPro"/>
</dbReference>
<gene>
    <name evidence="8" type="ORF">DHEL01_v204909</name>
</gene>
<dbReference type="Gene3D" id="3.50.50.60">
    <property type="entry name" value="FAD/NAD(P)-binding domain"/>
    <property type="match status" value="1"/>
</dbReference>
<proteinExistence type="inferred from homology"/>
<feature type="binding site" evidence="3">
    <location>
        <begin position="536"/>
        <end position="537"/>
    </location>
    <ligand>
        <name>FAD</name>
        <dbReference type="ChEBI" id="CHEBI:57692"/>
    </ligand>
</feature>
<dbReference type="PIRSF" id="PIRSF000137">
    <property type="entry name" value="Alcohol_oxidase"/>
    <property type="match status" value="1"/>
</dbReference>
<dbReference type="Pfam" id="PF05199">
    <property type="entry name" value="GMC_oxred_C"/>
    <property type="match status" value="1"/>
</dbReference>
<feature type="domain" description="Glucose-methanol-choline oxidoreductase N-terminal" evidence="6">
    <location>
        <begin position="90"/>
        <end position="113"/>
    </location>
</feature>
<dbReference type="GO" id="GO:0016614">
    <property type="term" value="F:oxidoreductase activity, acting on CH-OH group of donors"/>
    <property type="evidence" value="ECO:0007669"/>
    <property type="project" value="InterPro"/>
</dbReference>
<feature type="binding site" evidence="3">
    <location>
        <position position="236"/>
    </location>
    <ligand>
        <name>FAD</name>
        <dbReference type="ChEBI" id="CHEBI:57692"/>
    </ligand>
</feature>
<dbReference type="PANTHER" id="PTHR11552:SF123">
    <property type="entry name" value="GMC OXIDOREDUCTASE (AFU_ORTHOLOGUE AFUA_2G01770)-RELATED"/>
    <property type="match status" value="1"/>
</dbReference>
<evidence type="ECO:0000256" key="4">
    <source>
        <dbReference type="RuleBase" id="RU003968"/>
    </source>
</evidence>
<dbReference type="InterPro" id="IPR000172">
    <property type="entry name" value="GMC_OxRdtase_N"/>
</dbReference>
<dbReference type="PROSITE" id="PS00624">
    <property type="entry name" value="GMC_OXRED_2"/>
    <property type="match status" value="1"/>
</dbReference>
<evidence type="ECO:0000259" key="7">
    <source>
        <dbReference type="PROSITE" id="PS00624"/>
    </source>
</evidence>
<feature type="region of interest" description="Disordered" evidence="5">
    <location>
        <begin position="140"/>
        <end position="171"/>
    </location>
</feature>
<organism evidence="8 9">
    <name type="scientific">Diaporthe helianthi</name>
    <dbReference type="NCBI Taxonomy" id="158607"/>
    <lineage>
        <taxon>Eukaryota</taxon>
        <taxon>Fungi</taxon>
        <taxon>Dikarya</taxon>
        <taxon>Ascomycota</taxon>
        <taxon>Pezizomycotina</taxon>
        <taxon>Sordariomycetes</taxon>
        <taxon>Sordariomycetidae</taxon>
        <taxon>Diaporthales</taxon>
        <taxon>Diaporthaceae</taxon>
        <taxon>Diaporthe</taxon>
    </lineage>
</organism>